<keyword evidence="3" id="KW-0793">Thylakoid</keyword>
<dbReference type="EMBL" id="UINC01002963">
    <property type="protein sequence ID" value="SVA02029.1"/>
    <property type="molecule type" value="Genomic_DNA"/>
</dbReference>
<feature type="region of interest" description="Disordered" evidence="4">
    <location>
        <begin position="30"/>
        <end position="55"/>
    </location>
</feature>
<feature type="region of interest" description="Disordered" evidence="4">
    <location>
        <begin position="182"/>
        <end position="203"/>
    </location>
</feature>
<dbReference type="Pfam" id="PF13414">
    <property type="entry name" value="TPR_11"/>
    <property type="match status" value="1"/>
</dbReference>
<evidence type="ECO:0000313" key="5">
    <source>
        <dbReference type="EMBL" id="SVA02029.1"/>
    </source>
</evidence>
<accession>A0A381SET5</accession>
<dbReference type="SUPFAM" id="SSF48452">
    <property type="entry name" value="TPR-like"/>
    <property type="match status" value="1"/>
</dbReference>
<sequence>MKREALVLLASGTLFGLIVGWVLGSQEPARPSEPPAVVAQAEGAGSAVEGASPPPLDEARVRELMAEAERDPRDVVTRTMLANLYFDADRFREAITWYEASLALNPDDVNVSTDLGVSYYYTNQPDRALEQFTYSLEVEPEHVKTILNLGIVRAFGKQDLAGAAEAWDRVIAIAPDSPEGRAAQQALESLRSAHAGDVGTTGS</sequence>
<feature type="compositionally biased region" description="Low complexity" evidence="4">
    <location>
        <begin position="36"/>
        <end position="51"/>
    </location>
</feature>
<dbReference type="SMART" id="SM00028">
    <property type="entry name" value="TPR"/>
    <property type="match status" value="3"/>
</dbReference>
<name>A0A381SET5_9ZZZZ</name>
<evidence type="ECO:0000256" key="2">
    <source>
        <dbReference type="ARBA" id="ARBA00022803"/>
    </source>
</evidence>
<organism evidence="5">
    <name type="scientific">marine metagenome</name>
    <dbReference type="NCBI Taxonomy" id="408172"/>
    <lineage>
        <taxon>unclassified sequences</taxon>
        <taxon>metagenomes</taxon>
        <taxon>ecological metagenomes</taxon>
    </lineage>
</organism>
<dbReference type="InterPro" id="IPR051685">
    <property type="entry name" value="Ycf3/AcsC/BcsC/TPR_MFPF"/>
</dbReference>
<proteinExistence type="predicted"/>
<dbReference type="PANTHER" id="PTHR44943">
    <property type="entry name" value="CELLULOSE SYNTHASE OPERON PROTEIN C"/>
    <property type="match status" value="1"/>
</dbReference>
<dbReference type="InterPro" id="IPR019734">
    <property type="entry name" value="TPR_rpt"/>
</dbReference>
<dbReference type="PANTHER" id="PTHR44943:SF9">
    <property type="entry name" value="TPR-REPEAT-CONTAINING PROTEIN"/>
    <property type="match status" value="1"/>
</dbReference>
<dbReference type="AlphaFoldDB" id="A0A381SET5"/>
<evidence type="ECO:0000256" key="4">
    <source>
        <dbReference type="SAM" id="MobiDB-lite"/>
    </source>
</evidence>
<gene>
    <name evidence="5" type="ORF">METZ01_LOCUS54883</name>
</gene>
<dbReference type="InterPro" id="IPR011990">
    <property type="entry name" value="TPR-like_helical_dom_sf"/>
</dbReference>
<dbReference type="Gene3D" id="1.25.40.10">
    <property type="entry name" value="Tetratricopeptide repeat domain"/>
    <property type="match status" value="1"/>
</dbReference>
<keyword evidence="2" id="KW-0802">TPR repeat</keyword>
<reference evidence="5" key="1">
    <citation type="submission" date="2018-05" db="EMBL/GenBank/DDBJ databases">
        <authorList>
            <person name="Lanie J.A."/>
            <person name="Ng W.-L."/>
            <person name="Kazmierczak K.M."/>
            <person name="Andrzejewski T.M."/>
            <person name="Davidsen T.M."/>
            <person name="Wayne K.J."/>
            <person name="Tettelin H."/>
            <person name="Glass J.I."/>
            <person name="Rusch D."/>
            <person name="Podicherti R."/>
            <person name="Tsui H.-C.T."/>
            <person name="Winkler M.E."/>
        </authorList>
    </citation>
    <scope>NUCLEOTIDE SEQUENCE</scope>
</reference>
<protein>
    <submittedName>
        <fullName evidence="5">Uncharacterized protein</fullName>
    </submittedName>
</protein>
<evidence type="ECO:0000256" key="1">
    <source>
        <dbReference type="ARBA" id="ARBA00022737"/>
    </source>
</evidence>
<dbReference type="PROSITE" id="PS50005">
    <property type="entry name" value="TPR"/>
    <property type="match status" value="2"/>
</dbReference>
<keyword evidence="1" id="KW-0677">Repeat</keyword>
<evidence type="ECO:0000256" key="3">
    <source>
        <dbReference type="ARBA" id="ARBA00023078"/>
    </source>
</evidence>